<feature type="region of interest" description="Disordered" evidence="5">
    <location>
        <begin position="89"/>
        <end position="131"/>
    </location>
</feature>
<keyword evidence="4" id="KW-0539">Nucleus</keyword>
<comment type="caution">
    <text evidence="7">The sequence shown here is derived from an EMBL/GenBank/DDBJ whole genome shotgun (WGS) entry which is preliminary data.</text>
</comment>
<sequence length="790" mass="88791">MSDSTTVKLPTRAYQACVRCRRRKARCIVPEAASGSRTACLRCTRERKECVFTAERSRKRSAYSPQHPNQARIHIANAAESSHFGAADSHLNVEQPPCSQSSPTATPPRSETNRREAPSISSQLQTESPATELLDRVTHTVLYNQTDALNLLFEAAEAHHSNDGSARRIRSEIDGSDAYRSSMSEQQGGLLSASSTSQRVFQTFPVAQPSDAAVRAFGKLKFVRKRWLTAQEAITYVELFFKNLGPLSPATNNFYRHPSNYHLLVKQEPVLCTVILTLSTRYHVLDVEGWLSRSYFLHNRLWRYSQSLLQQVIWGQEKGIKSATRGLGTIEGLLLLVDWHARSLHMPPDIEAWDSDDDEAQDNESDRPSKIPSRWLEGVVEPMRRSGRMSWSLAQSAVSIGQELQVFDEDKDGSGSDSAGCPGTIEEFTIQRRRRIRILLYMYTNQLAFRIGLAPLIPQSLLSIPTNSFKKSTTDYDREWFQLMSLSVDLSRLMRTSSDLLFSSQSATQKLVSNGRYQQILEHFKPMLDSWWGKYEQILVEDPLKDLFLIDFLYAKIYLYSFSLQAVAEKIQNYQSIPGLPDVLLFAVPDVNAKDCEFIQYVIDSAKEVLRIIIGFAPMGRLKFLPVRVYIRVISTCIFLLKALALGVPLDELNASLDLIDQSARVLRLHSVDDVHLAGVFASLLETYTQGFRERFIIIPQVSRSDGSILGSSNSNPQAASLGVGFFSNLEESGRNHGEDAPMQPDTSLEIDQSWLAHPFDPSIAPFGVGFTQPICGFDNELNFVWNAGQ</sequence>
<dbReference type="Gene3D" id="4.10.240.10">
    <property type="entry name" value="Zn(2)-C6 fungal-type DNA-binding domain"/>
    <property type="match status" value="1"/>
</dbReference>
<dbReference type="PANTHER" id="PTHR31644">
    <property type="entry name" value="TRANSCRIPTIONAL ACTIVATOR ARO80-RELATED"/>
    <property type="match status" value="1"/>
</dbReference>
<keyword evidence="8" id="KW-1185">Reference proteome</keyword>
<dbReference type="GO" id="GO:0045944">
    <property type="term" value="P:positive regulation of transcription by RNA polymerase II"/>
    <property type="evidence" value="ECO:0007669"/>
    <property type="project" value="TreeGrafter"/>
</dbReference>
<dbReference type="InterPro" id="IPR001138">
    <property type="entry name" value="Zn2Cys6_DnaBD"/>
</dbReference>
<feature type="compositionally biased region" description="Acidic residues" evidence="5">
    <location>
        <begin position="351"/>
        <end position="363"/>
    </location>
</feature>
<keyword evidence="2" id="KW-0238">DNA-binding</keyword>
<gene>
    <name evidence="7" type="ORF">BGW36DRAFT_369267</name>
</gene>
<accession>A0AAD4L4G3</accession>
<dbReference type="GO" id="GO:0009074">
    <property type="term" value="P:aromatic amino acid family catabolic process"/>
    <property type="evidence" value="ECO:0007669"/>
    <property type="project" value="TreeGrafter"/>
</dbReference>
<evidence type="ECO:0000313" key="7">
    <source>
        <dbReference type="EMBL" id="KAH8703392.1"/>
    </source>
</evidence>
<proteinExistence type="predicted"/>
<organism evidence="7 8">
    <name type="scientific">Talaromyces proteolyticus</name>
    <dbReference type="NCBI Taxonomy" id="1131652"/>
    <lineage>
        <taxon>Eukaryota</taxon>
        <taxon>Fungi</taxon>
        <taxon>Dikarya</taxon>
        <taxon>Ascomycota</taxon>
        <taxon>Pezizomycotina</taxon>
        <taxon>Eurotiomycetes</taxon>
        <taxon>Eurotiomycetidae</taxon>
        <taxon>Eurotiales</taxon>
        <taxon>Trichocomaceae</taxon>
        <taxon>Talaromyces</taxon>
        <taxon>Talaromyces sect. Bacilispori</taxon>
    </lineage>
</organism>
<evidence type="ECO:0000313" key="8">
    <source>
        <dbReference type="Proteomes" id="UP001201262"/>
    </source>
</evidence>
<evidence type="ECO:0000256" key="3">
    <source>
        <dbReference type="ARBA" id="ARBA00023163"/>
    </source>
</evidence>
<dbReference type="InterPro" id="IPR036864">
    <property type="entry name" value="Zn2-C6_fun-type_DNA-bd_sf"/>
</dbReference>
<dbReference type="SMART" id="SM00066">
    <property type="entry name" value="GAL4"/>
    <property type="match status" value="1"/>
</dbReference>
<dbReference type="GO" id="GO:0003677">
    <property type="term" value="F:DNA binding"/>
    <property type="evidence" value="ECO:0007669"/>
    <property type="project" value="UniProtKB-KW"/>
</dbReference>
<dbReference type="RefSeq" id="XP_046076410.1">
    <property type="nucleotide sequence ID" value="XM_046215107.1"/>
</dbReference>
<keyword evidence="3" id="KW-0804">Transcription</keyword>
<feature type="domain" description="Zn(2)-C6 fungal-type" evidence="6">
    <location>
        <begin position="16"/>
        <end position="52"/>
    </location>
</feature>
<evidence type="ECO:0000259" key="6">
    <source>
        <dbReference type="PROSITE" id="PS50048"/>
    </source>
</evidence>
<dbReference type="GO" id="GO:0000981">
    <property type="term" value="F:DNA-binding transcription factor activity, RNA polymerase II-specific"/>
    <property type="evidence" value="ECO:0007669"/>
    <property type="project" value="InterPro"/>
</dbReference>
<name>A0AAD4L4G3_9EURO</name>
<evidence type="ECO:0000256" key="1">
    <source>
        <dbReference type="ARBA" id="ARBA00023015"/>
    </source>
</evidence>
<dbReference type="GO" id="GO:0008270">
    <property type="term" value="F:zinc ion binding"/>
    <property type="evidence" value="ECO:0007669"/>
    <property type="project" value="InterPro"/>
</dbReference>
<protein>
    <recommendedName>
        <fullName evidence="6">Zn(2)-C6 fungal-type domain-containing protein</fullName>
    </recommendedName>
</protein>
<dbReference type="SUPFAM" id="SSF57701">
    <property type="entry name" value="Zn2/Cys6 DNA-binding domain"/>
    <property type="match status" value="1"/>
</dbReference>
<feature type="compositionally biased region" description="Polar residues" evidence="5">
    <location>
        <begin position="97"/>
        <end position="110"/>
    </location>
</feature>
<dbReference type="PROSITE" id="PS50048">
    <property type="entry name" value="ZN2_CY6_FUNGAL_2"/>
    <property type="match status" value="1"/>
</dbReference>
<dbReference type="PROSITE" id="PS00463">
    <property type="entry name" value="ZN2_CY6_FUNGAL_1"/>
    <property type="match status" value="1"/>
</dbReference>
<feature type="region of interest" description="Disordered" evidence="5">
    <location>
        <begin position="350"/>
        <end position="371"/>
    </location>
</feature>
<evidence type="ECO:0000256" key="5">
    <source>
        <dbReference type="SAM" id="MobiDB-lite"/>
    </source>
</evidence>
<keyword evidence="1" id="KW-0805">Transcription regulation</keyword>
<dbReference type="CDD" id="cd00067">
    <property type="entry name" value="GAL4"/>
    <property type="match status" value="1"/>
</dbReference>
<dbReference type="GO" id="GO:0005634">
    <property type="term" value="C:nucleus"/>
    <property type="evidence" value="ECO:0007669"/>
    <property type="project" value="TreeGrafter"/>
</dbReference>
<evidence type="ECO:0000256" key="4">
    <source>
        <dbReference type="ARBA" id="ARBA00023242"/>
    </source>
</evidence>
<dbReference type="AlphaFoldDB" id="A0AAD4L4G3"/>
<dbReference type="Proteomes" id="UP001201262">
    <property type="component" value="Unassembled WGS sequence"/>
</dbReference>
<dbReference type="GeneID" id="70245394"/>
<feature type="compositionally biased region" description="Polar residues" evidence="5">
    <location>
        <begin position="119"/>
        <end position="129"/>
    </location>
</feature>
<dbReference type="EMBL" id="JAJTJA010000002">
    <property type="protein sequence ID" value="KAH8703392.1"/>
    <property type="molecule type" value="Genomic_DNA"/>
</dbReference>
<reference evidence="7" key="1">
    <citation type="submission" date="2021-12" db="EMBL/GenBank/DDBJ databases">
        <title>Convergent genome expansion in fungi linked to evolution of root-endophyte symbiosis.</title>
        <authorList>
            <consortium name="DOE Joint Genome Institute"/>
            <person name="Ke Y.-H."/>
            <person name="Bonito G."/>
            <person name="Liao H.-L."/>
            <person name="Looney B."/>
            <person name="Rojas-Flechas A."/>
            <person name="Nash J."/>
            <person name="Hameed K."/>
            <person name="Schadt C."/>
            <person name="Martin F."/>
            <person name="Crous P.W."/>
            <person name="Miettinen O."/>
            <person name="Magnuson J.K."/>
            <person name="Labbe J."/>
            <person name="Jacobson D."/>
            <person name="Doktycz M.J."/>
            <person name="Veneault-Fourrey C."/>
            <person name="Kuo A."/>
            <person name="Mondo S."/>
            <person name="Calhoun S."/>
            <person name="Riley R."/>
            <person name="Ohm R."/>
            <person name="LaButti K."/>
            <person name="Andreopoulos B."/>
            <person name="Pangilinan J."/>
            <person name="Nolan M."/>
            <person name="Tritt A."/>
            <person name="Clum A."/>
            <person name="Lipzen A."/>
            <person name="Daum C."/>
            <person name="Barry K."/>
            <person name="Grigoriev I.V."/>
            <person name="Vilgalys R."/>
        </authorList>
    </citation>
    <scope>NUCLEOTIDE SEQUENCE</scope>
    <source>
        <strain evidence="7">PMI_201</strain>
    </source>
</reference>
<evidence type="ECO:0000256" key="2">
    <source>
        <dbReference type="ARBA" id="ARBA00023125"/>
    </source>
</evidence>
<dbReference type="PANTHER" id="PTHR31644:SF2">
    <property type="entry name" value="TRANSCRIPTIONAL ACTIVATOR ARO80-RELATED"/>
    <property type="match status" value="1"/>
</dbReference>
<dbReference type="InterPro" id="IPR052780">
    <property type="entry name" value="AAA_Catabolism_Regulators"/>
</dbReference>